<dbReference type="Pfam" id="PF12762">
    <property type="entry name" value="DDE_Tnp_IS1595"/>
    <property type="match status" value="1"/>
</dbReference>
<keyword evidence="3" id="KW-1185">Reference proteome</keyword>
<gene>
    <name evidence="2" type="ORF">FYJ79_12285</name>
</gene>
<dbReference type="AlphaFoldDB" id="A0A844FYN4"/>
<protein>
    <submittedName>
        <fullName evidence="2">IS1 family transposase</fullName>
    </submittedName>
</protein>
<reference evidence="2 3" key="1">
    <citation type="submission" date="2019-08" db="EMBL/GenBank/DDBJ databases">
        <title>In-depth cultivation of the pig gut microbiome towards novel bacterial diversity and tailored functional studies.</title>
        <authorList>
            <person name="Wylensek D."/>
            <person name="Hitch T.C.A."/>
            <person name="Clavel T."/>
        </authorList>
    </citation>
    <scope>NUCLEOTIDE SEQUENCE [LARGE SCALE GENOMIC DNA]</scope>
    <source>
        <strain evidence="2 3">CA-Schmier-601-WT-3</strain>
    </source>
</reference>
<evidence type="ECO:0000313" key="3">
    <source>
        <dbReference type="Proteomes" id="UP000442619"/>
    </source>
</evidence>
<proteinExistence type="predicted"/>
<organism evidence="2 3">
    <name type="scientific">Sharpea porci</name>
    <dbReference type="NCBI Taxonomy" id="2652286"/>
    <lineage>
        <taxon>Bacteria</taxon>
        <taxon>Bacillati</taxon>
        <taxon>Bacillota</taxon>
        <taxon>Erysipelotrichia</taxon>
        <taxon>Erysipelotrichales</taxon>
        <taxon>Coprobacillaceae</taxon>
        <taxon>Sharpea</taxon>
    </lineage>
</organism>
<dbReference type="Proteomes" id="UP000442619">
    <property type="component" value="Unassembled WGS sequence"/>
</dbReference>
<dbReference type="InterPro" id="IPR024445">
    <property type="entry name" value="Tnp_ISXO2-like"/>
</dbReference>
<accession>A0A844FYN4</accession>
<sequence>MKKTKYFASRRETPWDSTLRDNVQEFIRNEYLDDYYEKHPALSESNEANLLNAFVPVCCPNCGSLKFTRKGFTSNGIQRYCCKDCGKRFNILTGTLLDNHKISISEWIEFCLNLFRHDSFSSTSANNKNSTTTTAYWTKKLFLLLEDYTEGIVLTGNVYIDETYYNEAASNRTVRNGKELRGISKNKYCIAMGFDGEKVYAFLEGMAKPTRERTRDAFKNHIARGSHLIHDREKSHKVLVEELELSEERYNAREIEKLPDKKNPLAPINRQCFMLKDFLNAHPGFNRKDLQGYLNIFCFMQNPPHDKLKKVEMLLRAIVYSQKTLKYRDAWK</sequence>
<evidence type="ECO:0000259" key="1">
    <source>
        <dbReference type="Pfam" id="PF12762"/>
    </source>
</evidence>
<dbReference type="RefSeq" id="WP_154518923.1">
    <property type="nucleotide sequence ID" value="NZ_VUNM01000074.1"/>
</dbReference>
<dbReference type="EMBL" id="VUNM01000074">
    <property type="protein sequence ID" value="MST90320.1"/>
    <property type="molecule type" value="Genomic_DNA"/>
</dbReference>
<feature type="domain" description="ISXO2-like transposase" evidence="1">
    <location>
        <begin position="154"/>
        <end position="302"/>
    </location>
</feature>
<evidence type="ECO:0000313" key="2">
    <source>
        <dbReference type="EMBL" id="MST90320.1"/>
    </source>
</evidence>
<comment type="caution">
    <text evidence="2">The sequence shown here is derived from an EMBL/GenBank/DDBJ whole genome shotgun (WGS) entry which is preliminary data.</text>
</comment>
<name>A0A844FYN4_9FIRM</name>